<evidence type="ECO:0000259" key="9">
    <source>
        <dbReference type="PROSITE" id="PS50928"/>
    </source>
</evidence>
<dbReference type="EMBL" id="NAEP01000023">
    <property type="protein sequence ID" value="PDQ36173.1"/>
    <property type="molecule type" value="Genomic_DNA"/>
</dbReference>
<reference evidence="11" key="1">
    <citation type="submission" date="2017-03" db="EMBL/GenBank/DDBJ databases">
        <authorList>
            <person name="Lund M.B."/>
        </authorList>
    </citation>
    <scope>NUCLEOTIDE SEQUENCE [LARGE SCALE GENOMIC DNA]</scope>
</reference>
<evidence type="ECO:0000256" key="5">
    <source>
        <dbReference type="ARBA" id="ARBA00022989"/>
    </source>
</evidence>
<dbReference type="Proteomes" id="UP000219994">
    <property type="component" value="Unassembled WGS sequence"/>
</dbReference>
<dbReference type="InterPro" id="IPR000515">
    <property type="entry name" value="MetI-like"/>
</dbReference>
<dbReference type="GO" id="GO:0055085">
    <property type="term" value="P:transmembrane transport"/>
    <property type="evidence" value="ECO:0007669"/>
    <property type="project" value="InterPro"/>
</dbReference>
<feature type="transmembrane region" description="Helical" evidence="7">
    <location>
        <begin position="97"/>
        <end position="124"/>
    </location>
</feature>
<evidence type="ECO:0000313" key="10">
    <source>
        <dbReference type="EMBL" id="PDQ36173.1"/>
    </source>
</evidence>
<feature type="domain" description="ABC transmembrane type-1" evidence="9">
    <location>
        <begin position="101"/>
        <end position="292"/>
    </location>
</feature>
<dbReference type="SUPFAM" id="SSF161098">
    <property type="entry name" value="MetI-like"/>
    <property type="match status" value="1"/>
</dbReference>
<evidence type="ECO:0000256" key="4">
    <source>
        <dbReference type="ARBA" id="ARBA00022692"/>
    </source>
</evidence>
<dbReference type="CDD" id="cd06261">
    <property type="entry name" value="TM_PBP2"/>
    <property type="match status" value="1"/>
</dbReference>
<keyword evidence="4 7" id="KW-0812">Transmembrane</keyword>
<dbReference type="GO" id="GO:0005886">
    <property type="term" value="C:plasma membrane"/>
    <property type="evidence" value="ECO:0007669"/>
    <property type="project" value="UniProtKB-SubCell"/>
</dbReference>
<evidence type="ECO:0000256" key="2">
    <source>
        <dbReference type="ARBA" id="ARBA00022448"/>
    </source>
</evidence>
<gene>
    <name evidence="10" type="ORF">B5766_02410</name>
</gene>
<comment type="caution">
    <text evidence="10">The sequence shown here is derived from an EMBL/GenBank/DDBJ whole genome shotgun (WGS) entry which is preliminary data.</text>
</comment>
<keyword evidence="2 7" id="KW-0813">Transport</keyword>
<feature type="region of interest" description="Disordered" evidence="8">
    <location>
        <begin position="1"/>
        <end position="35"/>
    </location>
</feature>
<accession>A0A2A6FUQ7</accession>
<organism evidence="10 11">
    <name type="scientific">Candidatus Lumbricidiphila eiseniae</name>
    <dbReference type="NCBI Taxonomy" id="1969409"/>
    <lineage>
        <taxon>Bacteria</taxon>
        <taxon>Bacillati</taxon>
        <taxon>Actinomycetota</taxon>
        <taxon>Actinomycetes</taxon>
        <taxon>Micrococcales</taxon>
        <taxon>Microbacteriaceae</taxon>
        <taxon>Candidatus Lumbricidiphila</taxon>
    </lineage>
</organism>
<evidence type="ECO:0000256" key="8">
    <source>
        <dbReference type="SAM" id="MobiDB-lite"/>
    </source>
</evidence>
<feature type="transmembrane region" description="Helical" evidence="7">
    <location>
        <begin position="170"/>
        <end position="192"/>
    </location>
</feature>
<evidence type="ECO:0000256" key="6">
    <source>
        <dbReference type="ARBA" id="ARBA00023136"/>
    </source>
</evidence>
<protein>
    <submittedName>
        <fullName evidence="10">ABC transporter permease</fullName>
    </submittedName>
</protein>
<feature type="transmembrane region" description="Helical" evidence="7">
    <location>
        <begin position="213"/>
        <end position="235"/>
    </location>
</feature>
<sequence length="306" mass="33628">MTTTTRLTGAQISVSPGPERVSVPKKRCGQSRRAGNPRKNIGGGFVGYIWLAIIILPIYYVVITSFSEQGAFYTRNPLAPPANPTLDSYRLVLQSGFLSYFINSLIVTATTVIITTIVCLLAAYSIVRSRAKFVRATYSVFLVGLAIPLQATIIPLFFMLGQVQLYDTLYAIILPSIAFAIPITVLILVNFLRDIPHELFESMRVEGAGQWMILYRLVIPMARPAIATVVIYDALQVWNGFLLPLVLTQSESIRVLPLALWNFQGQFSINVPATLAAVVLSALPILVLYILARRQLVNGLTAGIGK</sequence>
<dbReference type="AlphaFoldDB" id="A0A2A6FUQ7"/>
<feature type="compositionally biased region" description="Polar residues" evidence="8">
    <location>
        <begin position="1"/>
        <end position="14"/>
    </location>
</feature>
<dbReference type="PANTHER" id="PTHR43744:SF12">
    <property type="entry name" value="ABC TRANSPORTER PERMEASE PROTEIN MG189-RELATED"/>
    <property type="match status" value="1"/>
</dbReference>
<evidence type="ECO:0000256" key="1">
    <source>
        <dbReference type="ARBA" id="ARBA00004651"/>
    </source>
</evidence>
<feature type="transmembrane region" description="Helical" evidence="7">
    <location>
        <begin position="267"/>
        <end position="291"/>
    </location>
</feature>
<dbReference type="PROSITE" id="PS50928">
    <property type="entry name" value="ABC_TM1"/>
    <property type="match status" value="1"/>
</dbReference>
<dbReference type="InterPro" id="IPR035906">
    <property type="entry name" value="MetI-like_sf"/>
</dbReference>
<evidence type="ECO:0000256" key="7">
    <source>
        <dbReference type="RuleBase" id="RU363032"/>
    </source>
</evidence>
<proteinExistence type="inferred from homology"/>
<keyword evidence="3" id="KW-1003">Cell membrane</keyword>
<keyword evidence="6 7" id="KW-0472">Membrane</keyword>
<keyword evidence="5 7" id="KW-1133">Transmembrane helix</keyword>
<dbReference type="PANTHER" id="PTHR43744">
    <property type="entry name" value="ABC TRANSPORTER PERMEASE PROTEIN MG189-RELATED-RELATED"/>
    <property type="match status" value="1"/>
</dbReference>
<dbReference type="Pfam" id="PF00528">
    <property type="entry name" value="BPD_transp_1"/>
    <property type="match status" value="1"/>
</dbReference>
<comment type="subcellular location">
    <subcellularLocation>
        <location evidence="1 7">Cell membrane</location>
        <topology evidence="1 7">Multi-pass membrane protein</topology>
    </subcellularLocation>
</comment>
<comment type="similarity">
    <text evidence="7">Belongs to the binding-protein-dependent transport system permease family.</text>
</comment>
<dbReference type="Gene3D" id="1.10.3720.10">
    <property type="entry name" value="MetI-like"/>
    <property type="match status" value="1"/>
</dbReference>
<name>A0A2A6FUQ7_9MICO</name>
<evidence type="ECO:0000313" key="11">
    <source>
        <dbReference type="Proteomes" id="UP000219994"/>
    </source>
</evidence>
<evidence type="ECO:0000256" key="3">
    <source>
        <dbReference type="ARBA" id="ARBA00022475"/>
    </source>
</evidence>
<feature type="transmembrane region" description="Helical" evidence="7">
    <location>
        <begin position="41"/>
        <end position="62"/>
    </location>
</feature>
<feature type="transmembrane region" description="Helical" evidence="7">
    <location>
        <begin position="136"/>
        <end position="158"/>
    </location>
</feature>